<feature type="compositionally biased region" description="Polar residues" evidence="9">
    <location>
        <begin position="68"/>
        <end position="79"/>
    </location>
</feature>
<keyword evidence="4 8" id="KW-0489">Methyltransferase</keyword>
<evidence type="ECO:0000256" key="6">
    <source>
        <dbReference type="ARBA" id="ARBA00022691"/>
    </source>
</evidence>
<protein>
    <recommendedName>
        <fullName evidence="8">Arginine N-methyltransferase 2</fullName>
        <ecNumber evidence="8">2.1.1.-</ecNumber>
    </recommendedName>
</protein>
<dbReference type="Proteomes" id="UP000664132">
    <property type="component" value="Unassembled WGS sequence"/>
</dbReference>
<dbReference type="PIRSF" id="PIRSF038148">
    <property type="entry name" value="Arginine_N-mtfrase-2"/>
    <property type="match status" value="1"/>
</dbReference>
<dbReference type="InterPro" id="IPR017408">
    <property type="entry name" value="Arginine_N-MeTrfase_2"/>
</dbReference>
<keyword evidence="6" id="KW-0949">S-adenosyl-L-methionine</keyword>
<dbReference type="PROSITE" id="PS51559">
    <property type="entry name" value="SAM_RMT2"/>
    <property type="match status" value="1"/>
</dbReference>
<feature type="compositionally biased region" description="Basic and acidic residues" evidence="9">
    <location>
        <begin position="80"/>
        <end position="90"/>
    </location>
</feature>
<dbReference type="InterPro" id="IPR051038">
    <property type="entry name" value="RMT2/GAMT_Mtase"/>
</dbReference>
<dbReference type="InterPro" id="IPR029063">
    <property type="entry name" value="SAM-dependent_MTases_sf"/>
</dbReference>
<keyword evidence="5 8" id="KW-0808">Transferase</keyword>
<comment type="subcellular location">
    <subcellularLocation>
        <location evidence="8">Cytoplasm</location>
    </subcellularLocation>
    <subcellularLocation>
        <location evidence="8">Nucleus</location>
    </subcellularLocation>
</comment>
<dbReference type="GO" id="GO:0032259">
    <property type="term" value="P:methylation"/>
    <property type="evidence" value="ECO:0007669"/>
    <property type="project" value="UniProtKB-KW"/>
</dbReference>
<dbReference type="FunFam" id="3.40.50.150:FF:000135">
    <property type="entry name" value="Arginine N-methyltransferase 2"/>
    <property type="match status" value="1"/>
</dbReference>
<comment type="similarity">
    <text evidence="8">Belongs to the class I-like SAM-binding methyltransferase superfamily. RMT2 methyltransferase family.</text>
</comment>
<evidence type="ECO:0000256" key="1">
    <source>
        <dbReference type="ARBA" id="ARBA00002207"/>
    </source>
</evidence>
<dbReference type="EC" id="2.1.1.-" evidence="8"/>
<keyword evidence="3 8" id="KW-0963">Cytoplasm</keyword>
<evidence type="ECO:0000256" key="7">
    <source>
        <dbReference type="ARBA" id="ARBA00023242"/>
    </source>
</evidence>
<evidence type="ECO:0000256" key="5">
    <source>
        <dbReference type="ARBA" id="ARBA00022679"/>
    </source>
</evidence>
<dbReference type="GO" id="GO:0019702">
    <property type="term" value="F:protein arginine N5-methyltransferase activity"/>
    <property type="evidence" value="ECO:0007669"/>
    <property type="project" value="TreeGrafter"/>
</dbReference>
<gene>
    <name evidence="11" type="ORF">IFR04_010575</name>
</gene>
<name>A0A8H7W9K6_9HELO</name>
<proteinExistence type="inferred from homology"/>
<dbReference type="Gene3D" id="3.40.50.150">
    <property type="entry name" value="Vaccinia Virus protein VP39"/>
    <property type="match status" value="1"/>
</dbReference>
<reference evidence="11" key="1">
    <citation type="submission" date="2021-02" db="EMBL/GenBank/DDBJ databases">
        <title>Genome sequence Cadophora malorum strain M34.</title>
        <authorList>
            <person name="Stefanovic E."/>
            <person name="Vu D."/>
            <person name="Scully C."/>
            <person name="Dijksterhuis J."/>
            <person name="Roader J."/>
            <person name="Houbraken J."/>
        </authorList>
    </citation>
    <scope>NUCLEOTIDE SEQUENCE</scope>
    <source>
        <strain evidence="11">M34</strain>
    </source>
</reference>
<dbReference type="OrthoDB" id="19014at2759"/>
<evidence type="ECO:0000256" key="8">
    <source>
        <dbReference type="PIRNR" id="PIRNR038148"/>
    </source>
</evidence>
<dbReference type="EMBL" id="JAFJYH010000191">
    <property type="protein sequence ID" value="KAG4416294.1"/>
    <property type="molecule type" value="Genomic_DNA"/>
</dbReference>
<sequence>MEDPAFAPDPSSGIDLTTQSILLAASQHDLKALKPLLRVPGNASVQDPETGYTPLHAAIAACGPAPSIPTQNEHSSTEQAPEKEGGNAREGEEEVDIEKAKKVIEELFFSGAIWNDLDANNETPGCMAYRLGRMELYEMCVNAGVRAELLLGLMGGYEELEGEASDEEMEKGEEVGIGAEAGNEEAEQKTNGTTESKEHELAVGPAEEIVLSHQIQPETPQEPPQPPKQDVNSADYLASTLTFTDSALLDSDSNGVMMAWETSIMRRTVDLLLASLTPGSRILNIGFGMGIIDRMFRDTKPARHHIIEAHPAVLQKLSEPSSDFGKTWEDSGPAEGGEGAYKIHAGKWQDICPLLLQAGEVYDAIYFDTFGEDYSQLKLFFTEFVPGLLDGEGSFGFFNGLGADRRVCYDVYCKVVEMDALEAGMDVEWEDVEVGELGGEGEGEWKGVRRRYWVLEKYRLPICRFLG</sequence>
<evidence type="ECO:0000259" key="10">
    <source>
        <dbReference type="PROSITE" id="PS51559"/>
    </source>
</evidence>
<keyword evidence="7 8" id="KW-0539">Nucleus</keyword>
<organism evidence="11 12">
    <name type="scientific">Cadophora malorum</name>
    <dbReference type="NCBI Taxonomy" id="108018"/>
    <lineage>
        <taxon>Eukaryota</taxon>
        <taxon>Fungi</taxon>
        <taxon>Dikarya</taxon>
        <taxon>Ascomycota</taxon>
        <taxon>Pezizomycotina</taxon>
        <taxon>Leotiomycetes</taxon>
        <taxon>Helotiales</taxon>
        <taxon>Ploettnerulaceae</taxon>
        <taxon>Cadophora</taxon>
    </lineage>
</organism>
<feature type="region of interest" description="Disordered" evidence="9">
    <location>
        <begin position="178"/>
        <end position="198"/>
    </location>
</feature>
<comment type="subunit">
    <text evidence="2 8">Monomer.</text>
</comment>
<dbReference type="GO" id="GO:0005634">
    <property type="term" value="C:nucleus"/>
    <property type="evidence" value="ECO:0007669"/>
    <property type="project" value="UniProtKB-SubCell"/>
</dbReference>
<evidence type="ECO:0000256" key="3">
    <source>
        <dbReference type="ARBA" id="ARBA00022490"/>
    </source>
</evidence>
<evidence type="ECO:0000313" key="11">
    <source>
        <dbReference type="EMBL" id="KAG4416294.1"/>
    </source>
</evidence>
<comment type="function">
    <text evidence="1 8">S-adenosyl-L-methionine-dependent protein-arginine N-methyltransferase that methylates the delta-nitrogen atom of arginine residues to form N5-methylarginine (type IV) in target proteins. Monomethylates ribosomal protein L12.</text>
</comment>
<keyword evidence="12" id="KW-1185">Reference proteome</keyword>
<dbReference type="AlphaFoldDB" id="A0A8H7W9K6"/>
<accession>A0A8H7W9K6</accession>
<evidence type="ECO:0000256" key="9">
    <source>
        <dbReference type="SAM" id="MobiDB-lite"/>
    </source>
</evidence>
<dbReference type="GO" id="GO:0005737">
    <property type="term" value="C:cytoplasm"/>
    <property type="evidence" value="ECO:0007669"/>
    <property type="project" value="UniProtKB-SubCell"/>
</dbReference>
<dbReference type="Gene3D" id="1.25.40.20">
    <property type="entry name" value="Ankyrin repeat-containing domain"/>
    <property type="match status" value="1"/>
</dbReference>
<dbReference type="SUPFAM" id="SSF48403">
    <property type="entry name" value="Ankyrin repeat"/>
    <property type="match status" value="1"/>
</dbReference>
<dbReference type="PANTHER" id="PTHR32379:SF1">
    <property type="entry name" value="GUANIDINOACETATE N-METHYLTRANSFERASE"/>
    <property type="match status" value="1"/>
</dbReference>
<evidence type="ECO:0000313" key="12">
    <source>
        <dbReference type="Proteomes" id="UP000664132"/>
    </source>
</evidence>
<dbReference type="SUPFAM" id="SSF53335">
    <property type="entry name" value="S-adenosyl-L-methionine-dependent methyltransferases"/>
    <property type="match status" value="1"/>
</dbReference>
<dbReference type="PANTHER" id="PTHR32379">
    <property type="entry name" value="GUANIDINOACETATE N-METHYLTRANSFERASE"/>
    <property type="match status" value="1"/>
</dbReference>
<feature type="region of interest" description="Disordered" evidence="9">
    <location>
        <begin position="63"/>
        <end position="95"/>
    </location>
</feature>
<evidence type="ECO:0000256" key="2">
    <source>
        <dbReference type="ARBA" id="ARBA00011245"/>
    </source>
</evidence>
<evidence type="ECO:0000256" key="4">
    <source>
        <dbReference type="ARBA" id="ARBA00022603"/>
    </source>
</evidence>
<comment type="caution">
    <text evidence="11">The sequence shown here is derived from an EMBL/GenBank/DDBJ whole genome shotgun (WGS) entry which is preliminary data.</text>
</comment>
<dbReference type="InterPro" id="IPR036770">
    <property type="entry name" value="Ankyrin_rpt-contain_sf"/>
</dbReference>
<feature type="domain" description="RMT2" evidence="10">
    <location>
        <begin position="229"/>
        <end position="467"/>
    </location>
</feature>
<dbReference type="InterPro" id="IPR026480">
    <property type="entry name" value="RMT2_dom"/>
</dbReference>